<dbReference type="InterPro" id="IPR009057">
    <property type="entry name" value="Homeodomain-like_sf"/>
</dbReference>
<dbReference type="GO" id="GO:0003700">
    <property type="term" value="F:DNA-binding transcription factor activity"/>
    <property type="evidence" value="ECO:0007669"/>
    <property type="project" value="TreeGrafter"/>
</dbReference>
<feature type="DNA-binding region" description="H-T-H motif" evidence="4">
    <location>
        <begin position="45"/>
        <end position="64"/>
    </location>
</feature>
<dbReference type="EMBL" id="SLXQ01000017">
    <property type="protein sequence ID" value="TCP45120.1"/>
    <property type="molecule type" value="Genomic_DNA"/>
</dbReference>
<dbReference type="PANTHER" id="PTHR30055:SF238">
    <property type="entry name" value="MYCOFACTOCIN BIOSYNTHESIS TRANSCRIPTIONAL REGULATOR MFTR-RELATED"/>
    <property type="match status" value="1"/>
</dbReference>
<dbReference type="SUPFAM" id="SSF46689">
    <property type="entry name" value="Homeodomain-like"/>
    <property type="match status" value="1"/>
</dbReference>
<dbReference type="Pfam" id="PF00440">
    <property type="entry name" value="TetR_N"/>
    <property type="match status" value="1"/>
</dbReference>
<keyword evidence="7" id="KW-1185">Reference proteome</keyword>
<keyword evidence="2 4" id="KW-0238">DNA-binding</keyword>
<evidence type="ECO:0000313" key="6">
    <source>
        <dbReference type="EMBL" id="TCP45120.1"/>
    </source>
</evidence>
<accession>A0A4R2Q8H3</accession>
<reference evidence="6 7" key="1">
    <citation type="submission" date="2019-03" db="EMBL/GenBank/DDBJ databases">
        <title>Genomic Encyclopedia of Type Strains, Phase IV (KMG-IV): sequencing the most valuable type-strain genomes for metagenomic binning, comparative biology and taxonomic classification.</title>
        <authorList>
            <person name="Goeker M."/>
        </authorList>
    </citation>
    <scope>NUCLEOTIDE SEQUENCE [LARGE SCALE GENOMIC DNA]</scope>
    <source>
        <strain evidence="6 7">DSM 45765</strain>
    </source>
</reference>
<dbReference type="Proteomes" id="UP000294911">
    <property type="component" value="Unassembled WGS sequence"/>
</dbReference>
<gene>
    <name evidence="6" type="ORF">EV191_11786</name>
</gene>
<feature type="domain" description="HTH tetR-type" evidence="5">
    <location>
        <begin position="22"/>
        <end position="82"/>
    </location>
</feature>
<keyword evidence="3" id="KW-0804">Transcription</keyword>
<proteinExistence type="predicted"/>
<dbReference type="GO" id="GO:0000976">
    <property type="term" value="F:transcription cis-regulatory region binding"/>
    <property type="evidence" value="ECO:0007669"/>
    <property type="project" value="TreeGrafter"/>
</dbReference>
<evidence type="ECO:0000256" key="4">
    <source>
        <dbReference type="PROSITE-ProRule" id="PRU00335"/>
    </source>
</evidence>
<dbReference type="InterPro" id="IPR001647">
    <property type="entry name" value="HTH_TetR"/>
</dbReference>
<dbReference type="Gene3D" id="1.10.357.10">
    <property type="entry name" value="Tetracycline Repressor, domain 2"/>
    <property type="match status" value="1"/>
</dbReference>
<comment type="caution">
    <text evidence="6">The sequence shown here is derived from an EMBL/GenBank/DDBJ whole genome shotgun (WGS) entry which is preliminary data.</text>
</comment>
<dbReference type="RefSeq" id="WP_132880269.1">
    <property type="nucleotide sequence ID" value="NZ_SLXQ01000017.1"/>
</dbReference>
<dbReference type="PANTHER" id="PTHR30055">
    <property type="entry name" value="HTH-TYPE TRANSCRIPTIONAL REGULATOR RUTR"/>
    <property type="match status" value="1"/>
</dbReference>
<organism evidence="6 7">
    <name type="scientific">Tamaricihabitans halophyticus</name>
    <dbReference type="NCBI Taxonomy" id="1262583"/>
    <lineage>
        <taxon>Bacteria</taxon>
        <taxon>Bacillati</taxon>
        <taxon>Actinomycetota</taxon>
        <taxon>Actinomycetes</taxon>
        <taxon>Pseudonocardiales</taxon>
        <taxon>Pseudonocardiaceae</taxon>
        <taxon>Tamaricihabitans</taxon>
    </lineage>
</organism>
<evidence type="ECO:0000256" key="1">
    <source>
        <dbReference type="ARBA" id="ARBA00023015"/>
    </source>
</evidence>
<name>A0A4R2Q8H3_9PSEU</name>
<sequence>MPFASSSAAPDPNEGLRERKKRITRQELHEAALHLVLRDGLAQVTVEEICAEAGYAPRTFFNYFASKEAALIVEVDDGHAALAAELPARIGPGELIAEVYAALLRYVREHEPTVANVEAHHEVLDRYPEVLSLQLRAFDAAQRGLVAVLRERTELDTDWPQAEVTASMVTMLMRTAFSQWLRGNGTRPIHEYIQTTFETARELIIAVPRENPGSPS</sequence>
<evidence type="ECO:0000313" key="7">
    <source>
        <dbReference type="Proteomes" id="UP000294911"/>
    </source>
</evidence>
<evidence type="ECO:0000256" key="3">
    <source>
        <dbReference type="ARBA" id="ARBA00023163"/>
    </source>
</evidence>
<dbReference type="AlphaFoldDB" id="A0A4R2Q8H3"/>
<keyword evidence="1" id="KW-0805">Transcription regulation</keyword>
<dbReference type="PROSITE" id="PS50977">
    <property type="entry name" value="HTH_TETR_2"/>
    <property type="match status" value="1"/>
</dbReference>
<protein>
    <submittedName>
        <fullName evidence="6">TetR family transcriptional regulator</fullName>
    </submittedName>
</protein>
<dbReference type="OrthoDB" id="3296001at2"/>
<evidence type="ECO:0000256" key="2">
    <source>
        <dbReference type="ARBA" id="ARBA00023125"/>
    </source>
</evidence>
<dbReference type="InterPro" id="IPR050109">
    <property type="entry name" value="HTH-type_TetR-like_transc_reg"/>
</dbReference>
<dbReference type="Gene3D" id="1.10.10.60">
    <property type="entry name" value="Homeodomain-like"/>
    <property type="match status" value="1"/>
</dbReference>
<evidence type="ECO:0000259" key="5">
    <source>
        <dbReference type="PROSITE" id="PS50977"/>
    </source>
</evidence>